<protein>
    <submittedName>
        <fullName evidence="1">628_t:CDS:1</fullName>
    </submittedName>
</protein>
<evidence type="ECO:0000313" key="2">
    <source>
        <dbReference type="Proteomes" id="UP000789831"/>
    </source>
</evidence>
<gene>
    <name evidence="1" type="ORF">AGERDE_LOCUS2568</name>
</gene>
<keyword evidence="2" id="KW-1185">Reference proteome</keyword>
<reference evidence="1" key="1">
    <citation type="submission" date="2021-06" db="EMBL/GenBank/DDBJ databases">
        <authorList>
            <person name="Kallberg Y."/>
            <person name="Tangrot J."/>
            <person name="Rosling A."/>
        </authorList>
    </citation>
    <scope>NUCLEOTIDE SEQUENCE</scope>
    <source>
        <strain evidence="1">MT106</strain>
    </source>
</reference>
<evidence type="ECO:0000313" key="1">
    <source>
        <dbReference type="EMBL" id="CAG8467514.1"/>
    </source>
</evidence>
<accession>A0A9N8VV70</accession>
<dbReference type="OrthoDB" id="2429028at2759"/>
<dbReference type="EMBL" id="CAJVPL010000219">
    <property type="protein sequence ID" value="CAG8467514.1"/>
    <property type="molecule type" value="Genomic_DNA"/>
</dbReference>
<dbReference type="AlphaFoldDB" id="A0A9N8VV70"/>
<sequence length="394" mass="45028">MSKFTNELTRREEKGLVDLEKFPHTRNDFPMILTVARILYRVQLRCFSQDGITDLDITKILNNELNRLQMCPNLFVPIESYHRVNNPGTFNFVDQLTNSQTPLDTIRNLLTGDIGPRKHKGEKTNIRRIYKNLLVLTEDLKKAIVQNSQSNLKESTKHDFHHINFSPTKSLISEEGDEATIIEPPLPILWLPTLTNKEKITQRKASAFSLRKRKGFNTSTKYRHRLLRMPHVQAISKKTCATGSITNSILGIRQKNLATVAKICMPSESIIIDIEDYQYTSSSRSRPTRAGHGDYEKQGKNLMSLQNLDNPLPSDSSSKLKSAFSQIEDKNHANNSNNSSDNSDLIRSLPSINYVLNSIPRSEYVNENCSCQKRLTFDFRQLCLCITSLKHNVH</sequence>
<comment type="caution">
    <text evidence="1">The sequence shown here is derived from an EMBL/GenBank/DDBJ whole genome shotgun (WGS) entry which is preliminary data.</text>
</comment>
<name>A0A9N8VV70_9GLOM</name>
<dbReference type="Proteomes" id="UP000789831">
    <property type="component" value="Unassembled WGS sequence"/>
</dbReference>
<proteinExistence type="predicted"/>
<organism evidence="1 2">
    <name type="scientific">Ambispora gerdemannii</name>
    <dbReference type="NCBI Taxonomy" id="144530"/>
    <lineage>
        <taxon>Eukaryota</taxon>
        <taxon>Fungi</taxon>
        <taxon>Fungi incertae sedis</taxon>
        <taxon>Mucoromycota</taxon>
        <taxon>Glomeromycotina</taxon>
        <taxon>Glomeromycetes</taxon>
        <taxon>Archaeosporales</taxon>
        <taxon>Ambisporaceae</taxon>
        <taxon>Ambispora</taxon>
    </lineage>
</organism>